<evidence type="ECO:0000259" key="1">
    <source>
        <dbReference type="Pfam" id="PF13358"/>
    </source>
</evidence>
<dbReference type="Pfam" id="PF13358">
    <property type="entry name" value="DDE_3"/>
    <property type="match status" value="1"/>
</dbReference>
<dbReference type="PANTHER" id="PTHR46564:SF1">
    <property type="entry name" value="TRANSPOSASE"/>
    <property type="match status" value="1"/>
</dbReference>
<dbReference type="AlphaFoldDB" id="A0A0B7NSE9"/>
<keyword evidence="3" id="KW-1185">Reference proteome</keyword>
<proteinExistence type="predicted"/>
<sequence>MNNTVKFYHYLPSSEFASDEEPGYQPKQDGAAIKSLYQMEGIPDDDSLSVDEDDDHFNTAVAMEEIDLEATPLPNMIWTPTKYKPKDVAQFISLLQNKNFKVSKAAKETGIGIKAAYKFNDQWGKNGGTILPGYKPVFEVKRKGNNVKLTEENSQYLNEFVEKHPTCIVKDATESLCETFHGSTINEFTVYRHITEKLEFTLTRTQARFVNRNSDDNLEQRRQFIEHIDAINDETFYKRRCIFVDESGFKKNMVRPVAWSKKGEPAEVDVEAEGTNLKEIVSVLNKLGLKNMYIVMDNAAINKTPEVLKAIRDSGHYALFLPPYSPMLNPIEECWAKIKSVVRKTPLAKNEMIADRIEEAAKTVTAKNCRGWIRHSQRQFPKYRNMERL</sequence>
<evidence type="ECO:0000313" key="2">
    <source>
        <dbReference type="EMBL" id="CEP18228.1"/>
    </source>
</evidence>
<dbReference type="InterPro" id="IPR038717">
    <property type="entry name" value="Tc1-like_DDE_dom"/>
</dbReference>
<name>A0A0B7NSE9_9FUNG</name>
<accession>A0A0B7NSE9</accession>
<dbReference type="PANTHER" id="PTHR46564">
    <property type="entry name" value="TRANSPOSASE"/>
    <property type="match status" value="1"/>
</dbReference>
<dbReference type="InterPro" id="IPR036397">
    <property type="entry name" value="RNaseH_sf"/>
</dbReference>
<dbReference type="OrthoDB" id="2224506at2759"/>
<gene>
    <name evidence="2" type="primary">PARPA_12530.1 scaffold 45109</name>
</gene>
<feature type="domain" description="Tc1-like transposase DDE" evidence="1">
    <location>
        <begin position="290"/>
        <end position="347"/>
    </location>
</feature>
<organism evidence="2 3">
    <name type="scientific">Parasitella parasitica</name>
    <dbReference type="NCBI Taxonomy" id="35722"/>
    <lineage>
        <taxon>Eukaryota</taxon>
        <taxon>Fungi</taxon>
        <taxon>Fungi incertae sedis</taxon>
        <taxon>Mucoromycota</taxon>
        <taxon>Mucoromycotina</taxon>
        <taxon>Mucoromycetes</taxon>
        <taxon>Mucorales</taxon>
        <taxon>Mucorineae</taxon>
        <taxon>Mucoraceae</taxon>
        <taxon>Parasitella</taxon>
    </lineage>
</organism>
<protein>
    <recommendedName>
        <fullName evidence="1">Tc1-like transposase DDE domain-containing protein</fullName>
    </recommendedName>
</protein>
<evidence type="ECO:0000313" key="3">
    <source>
        <dbReference type="Proteomes" id="UP000054107"/>
    </source>
</evidence>
<dbReference type="Proteomes" id="UP000054107">
    <property type="component" value="Unassembled WGS sequence"/>
</dbReference>
<dbReference type="GO" id="GO:0003676">
    <property type="term" value="F:nucleic acid binding"/>
    <property type="evidence" value="ECO:0007669"/>
    <property type="project" value="InterPro"/>
</dbReference>
<dbReference type="Gene3D" id="3.30.420.10">
    <property type="entry name" value="Ribonuclease H-like superfamily/Ribonuclease H"/>
    <property type="match status" value="1"/>
</dbReference>
<dbReference type="EMBL" id="LN733769">
    <property type="protein sequence ID" value="CEP18228.1"/>
    <property type="molecule type" value="Genomic_DNA"/>
</dbReference>
<dbReference type="STRING" id="35722.A0A0B7NSE9"/>
<reference evidence="2 3" key="1">
    <citation type="submission" date="2014-09" db="EMBL/GenBank/DDBJ databases">
        <authorList>
            <person name="Ellenberger Sabrina"/>
        </authorList>
    </citation>
    <scope>NUCLEOTIDE SEQUENCE [LARGE SCALE GENOMIC DNA]</scope>
    <source>
        <strain evidence="2 3">CBS 412.66</strain>
    </source>
</reference>